<dbReference type="PANTHER" id="PTHR10383">
    <property type="entry name" value="SERINE INCORPORATOR"/>
    <property type="match status" value="1"/>
</dbReference>
<accession>A0A0R3WVW7</accession>
<dbReference type="STRING" id="6205.A0A0R3WVW7"/>
<evidence type="ECO:0000256" key="3">
    <source>
        <dbReference type="ARBA" id="ARBA00022692"/>
    </source>
</evidence>
<dbReference type="InterPro" id="IPR005016">
    <property type="entry name" value="TDE1/TMS"/>
</dbReference>
<dbReference type="GO" id="GO:0016020">
    <property type="term" value="C:membrane"/>
    <property type="evidence" value="ECO:0007669"/>
    <property type="project" value="UniProtKB-SubCell"/>
</dbReference>
<name>A0A0R3WVW7_HYDTA</name>
<comment type="subcellular location">
    <subcellularLocation>
        <location evidence="1">Membrane</location>
        <topology evidence="1">Multi-pass membrane protein</topology>
    </subcellularLocation>
</comment>
<dbReference type="PANTHER" id="PTHR10383:SF9">
    <property type="entry name" value="SERINE INCORPORATOR, ISOFORM F"/>
    <property type="match status" value="1"/>
</dbReference>
<keyword evidence="8" id="KW-1185">Reference proteome</keyword>
<evidence type="ECO:0000256" key="6">
    <source>
        <dbReference type="SAM" id="Phobius"/>
    </source>
</evidence>
<comment type="similarity">
    <text evidence="2">Belongs to the TDE1 family.</text>
</comment>
<dbReference type="Proteomes" id="UP000274429">
    <property type="component" value="Unassembled WGS sequence"/>
</dbReference>
<dbReference type="OrthoDB" id="5963193at2759"/>
<evidence type="ECO:0000256" key="2">
    <source>
        <dbReference type="ARBA" id="ARBA00006665"/>
    </source>
</evidence>
<organism evidence="9">
    <name type="scientific">Hydatigena taeniaeformis</name>
    <name type="common">Feline tapeworm</name>
    <name type="synonym">Taenia taeniaeformis</name>
    <dbReference type="NCBI Taxonomy" id="6205"/>
    <lineage>
        <taxon>Eukaryota</taxon>
        <taxon>Metazoa</taxon>
        <taxon>Spiralia</taxon>
        <taxon>Lophotrochozoa</taxon>
        <taxon>Platyhelminthes</taxon>
        <taxon>Cestoda</taxon>
        <taxon>Eucestoda</taxon>
        <taxon>Cyclophyllidea</taxon>
        <taxon>Taeniidae</taxon>
        <taxon>Hydatigera</taxon>
    </lineage>
</organism>
<evidence type="ECO:0000256" key="1">
    <source>
        <dbReference type="ARBA" id="ARBA00004141"/>
    </source>
</evidence>
<evidence type="ECO:0000256" key="5">
    <source>
        <dbReference type="ARBA" id="ARBA00023136"/>
    </source>
</evidence>
<keyword evidence="3 6" id="KW-0812">Transmembrane</keyword>
<sequence length="101" mass="11340">GTSDQVNAENGAADGSSHKVWDDESDEVAYSYAMFYFMMLLATLFVMMSITNWYQPDKHTGLLSANYASFWVKAATSWACVALYVWTLVAPTLFPNRDFTS</sequence>
<dbReference type="WBParaSite" id="TTAC_0000490701-mRNA-1">
    <property type="protein sequence ID" value="TTAC_0000490701-mRNA-1"/>
    <property type="gene ID" value="TTAC_0000490701"/>
</dbReference>
<protein>
    <submittedName>
        <fullName evidence="9">Serine incorporator</fullName>
    </submittedName>
</protein>
<reference evidence="7 8" key="2">
    <citation type="submission" date="2018-11" db="EMBL/GenBank/DDBJ databases">
        <authorList>
            <consortium name="Pathogen Informatics"/>
        </authorList>
    </citation>
    <scope>NUCLEOTIDE SEQUENCE [LARGE SCALE GENOMIC DNA]</scope>
</reference>
<dbReference type="EMBL" id="UYWX01005605">
    <property type="protein sequence ID" value="VDM25837.1"/>
    <property type="molecule type" value="Genomic_DNA"/>
</dbReference>
<evidence type="ECO:0000313" key="8">
    <source>
        <dbReference type="Proteomes" id="UP000274429"/>
    </source>
</evidence>
<feature type="transmembrane region" description="Helical" evidence="6">
    <location>
        <begin position="70"/>
        <end position="94"/>
    </location>
</feature>
<keyword evidence="4 6" id="KW-1133">Transmembrane helix</keyword>
<keyword evidence="5 6" id="KW-0472">Membrane</keyword>
<dbReference type="Pfam" id="PF03348">
    <property type="entry name" value="Serinc"/>
    <property type="match status" value="1"/>
</dbReference>
<evidence type="ECO:0000313" key="7">
    <source>
        <dbReference type="EMBL" id="VDM25837.1"/>
    </source>
</evidence>
<reference evidence="9" key="1">
    <citation type="submission" date="2017-02" db="UniProtKB">
        <authorList>
            <consortium name="WormBaseParasite"/>
        </authorList>
    </citation>
    <scope>IDENTIFICATION</scope>
</reference>
<proteinExistence type="inferred from homology"/>
<evidence type="ECO:0000256" key="4">
    <source>
        <dbReference type="ARBA" id="ARBA00022989"/>
    </source>
</evidence>
<dbReference type="AlphaFoldDB" id="A0A0R3WVW7"/>
<gene>
    <name evidence="7" type="ORF">TTAC_LOCUS4892</name>
</gene>
<feature type="transmembrane region" description="Helical" evidence="6">
    <location>
        <begin position="29"/>
        <end position="50"/>
    </location>
</feature>
<evidence type="ECO:0000313" key="9">
    <source>
        <dbReference type="WBParaSite" id="TTAC_0000490701-mRNA-1"/>
    </source>
</evidence>